<proteinExistence type="predicted"/>
<keyword evidence="2" id="KW-0812">Transmembrane</keyword>
<evidence type="ECO:0000256" key="1">
    <source>
        <dbReference type="SAM" id="MobiDB-lite"/>
    </source>
</evidence>
<feature type="transmembrane region" description="Helical" evidence="2">
    <location>
        <begin position="311"/>
        <end position="333"/>
    </location>
</feature>
<keyword evidence="4" id="KW-1185">Reference proteome</keyword>
<organism evidence="3 4">
    <name type="scientific">Trypanosoma rangeli SC58</name>
    <dbReference type="NCBI Taxonomy" id="429131"/>
    <lineage>
        <taxon>Eukaryota</taxon>
        <taxon>Discoba</taxon>
        <taxon>Euglenozoa</taxon>
        <taxon>Kinetoplastea</taxon>
        <taxon>Metakinetoplastina</taxon>
        <taxon>Trypanosomatida</taxon>
        <taxon>Trypanosomatidae</taxon>
        <taxon>Trypanosoma</taxon>
        <taxon>Herpetosoma</taxon>
    </lineage>
</organism>
<keyword evidence="2" id="KW-1133">Transmembrane helix</keyword>
<gene>
    <name evidence="3" type="ORF">TRSC58_00848</name>
</gene>
<dbReference type="VEuPathDB" id="TriTrypDB:TRSC58_00848"/>
<feature type="transmembrane region" description="Helical" evidence="2">
    <location>
        <begin position="227"/>
        <end position="250"/>
    </location>
</feature>
<protein>
    <submittedName>
        <fullName evidence="3">Uncharacterized protein</fullName>
    </submittedName>
</protein>
<reference evidence="3 4" key="1">
    <citation type="submission" date="2013-07" db="EMBL/GenBank/DDBJ databases">
        <authorList>
            <person name="Stoco P.H."/>
            <person name="Wagner G."/>
            <person name="Gerber A."/>
            <person name="Zaha A."/>
            <person name="Thompson C."/>
            <person name="Bartholomeu D.C."/>
            <person name="Luckemeyer D.D."/>
            <person name="Bahia D."/>
            <person name="Loreto E."/>
            <person name="Prestes E.B."/>
            <person name="Lima F.M."/>
            <person name="Rodrigues-Luiz G."/>
            <person name="Vallejo G.A."/>
            <person name="Filho J.F."/>
            <person name="Monteiro K.M."/>
            <person name="Tyler K.M."/>
            <person name="de Almeida L.G."/>
            <person name="Ortiz M.F."/>
            <person name="Siervo M.A."/>
            <person name="de Moraes M.H."/>
            <person name="Cunha O.L."/>
            <person name="Mendonca-Neto R."/>
            <person name="Silva R."/>
            <person name="Teixeira S.M."/>
            <person name="Murta S.M."/>
            <person name="Sincero T.C."/>
            <person name="Mendes T.A."/>
            <person name="Urmenyi T.P."/>
            <person name="Silva V.G."/>
            <person name="da Rocha W.D."/>
            <person name="Andersson B."/>
            <person name="Romanha A.J."/>
            <person name="Steindel M."/>
            <person name="de Vasconcelos A.T."/>
            <person name="Grisard E.C."/>
        </authorList>
    </citation>
    <scope>NUCLEOTIDE SEQUENCE [LARGE SCALE GENOMIC DNA]</scope>
    <source>
        <strain evidence="3 4">SC58</strain>
    </source>
</reference>
<dbReference type="AlphaFoldDB" id="A0A061JDG7"/>
<feature type="region of interest" description="Disordered" evidence="1">
    <location>
        <begin position="570"/>
        <end position="641"/>
    </location>
</feature>
<name>A0A061JDG7_TRYRA</name>
<keyword evidence="2" id="KW-0472">Membrane</keyword>
<sequence length="657" mass="74527">MLPFHLNRSHTFFARGKHIEAWNNVCLAVGCAEEIVGSVELAFTDCSPLKTYYFGCHLGFMVLQTVLEVMTVGAGATTLDCDSDTATVLLKEGPTLCEEVLRRCAEWSRRLRQFHPNVRLASVALSLTSTMTRAENFISRAISLAWRYPRCALAQNCLTLALYATHHIPEAVDNAAKALQTFPHSREIIKVYRQIVAREGVYEFNYRTLVPVRYAPCSERLWTKRTFVVLLLLVLNFVVFVLTVIANVPMLVAPSEPMKELSVRLYLPSVFPLCYAVFIIVYAVLATVSPRNLVRTIMLDLFFQDARMNRFIFCMRGIGLVNAFNAIQLTIAGNNFLFASHWYTFLLYLLLTFFLVPFTTRVWFLPSLDEPKDSVWKWLTILVVDTLLALLLLVPHIALFAVEPIMFILFFFFQPVRRPDEGNAGGNVVWRLRRHKACRKKSISPYIEGKKAQFIHVRLLSLLYYKTHSDLRTKHLVDYQIDEDNYRIFPLIEVYDPIETRPIDCLTSEKKVTEHRQRGVLEFFSSLRRSIGNVVFGEGELQADAQNCPAKATKNDRRFGFKGLFTANPRAARGGGSGHVSENSRLKKEGASDGYLDTEDTRGSNCVQPKANKQSSGPTLRGVLRKEREGNTRGWGSKSERHSLVRCGASAGIQRLS</sequence>
<dbReference type="Proteomes" id="UP000031737">
    <property type="component" value="Unassembled WGS sequence"/>
</dbReference>
<comment type="caution">
    <text evidence="3">The sequence shown here is derived from an EMBL/GenBank/DDBJ whole genome shotgun (WGS) entry which is preliminary data.</text>
</comment>
<accession>A0A061JDG7</accession>
<feature type="compositionally biased region" description="Polar residues" evidence="1">
    <location>
        <begin position="603"/>
        <end position="618"/>
    </location>
</feature>
<evidence type="ECO:0000313" key="3">
    <source>
        <dbReference type="EMBL" id="ESL11402.1"/>
    </source>
</evidence>
<evidence type="ECO:0000256" key="2">
    <source>
        <dbReference type="SAM" id="Phobius"/>
    </source>
</evidence>
<feature type="transmembrane region" description="Helical" evidence="2">
    <location>
        <begin position="345"/>
        <end position="366"/>
    </location>
</feature>
<dbReference type="EMBL" id="AUPL01000848">
    <property type="protein sequence ID" value="ESL11402.1"/>
    <property type="molecule type" value="Genomic_DNA"/>
</dbReference>
<evidence type="ECO:0000313" key="4">
    <source>
        <dbReference type="Proteomes" id="UP000031737"/>
    </source>
</evidence>
<feature type="transmembrane region" description="Helical" evidence="2">
    <location>
        <begin position="270"/>
        <end position="290"/>
    </location>
</feature>
<dbReference type="OrthoDB" id="278776at2759"/>
<feature type="transmembrane region" description="Helical" evidence="2">
    <location>
        <begin position="387"/>
        <end position="413"/>
    </location>
</feature>
<feature type="compositionally biased region" description="Basic and acidic residues" evidence="1">
    <location>
        <begin position="582"/>
        <end position="591"/>
    </location>
</feature>